<organism evidence="3 4">
    <name type="scientific">Sporobacter termitidis DSM 10068</name>
    <dbReference type="NCBI Taxonomy" id="1123282"/>
    <lineage>
        <taxon>Bacteria</taxon>
        <taxon>Bacillati</taxon>
        <taxon>Bacillota</taxon>
        <taxon>Clostridia</taxon>
        <taxon>Eubacteriales</taxon>
        <taxon>Oscillospiraceae</taxon>
        <taxon>Sporobacter</taxon>
    </lineage>
</organism>
<dbReference type="Pfam" id="PF02001">
    <property type="entry name" value="DUF134"/>
    <property type="match status" value="1"/>
</dbReference>
<dbReference type="InterPro" id="IPR002852">
    <property type="entry name" value="UPF0251"/>
</dbReference>
<accession>A0A1M5ZD19</accession>
<evidence type="ECO:0000256" key="2">
    <source>
        <dbReference type="HAMAP-Rule" id="MF_00674"/>
    </source>
</evidence>
<dbReference type="InterPro" id="IPR036388">
    <property type="entry name" value="WH-like_DNA-bd_sf"/>
</dbReference>
<gene>
    <name evidence="3" type="ORF">SAMN02745823_03551</name>
</gene>
<evidence type="ECO:0000313" key="4">
    <source>
        <dbReference type="Proteomes" id="UP000183995"/>
    </source>
</evidence>
<dbReference type="PANTHER" id="PTHR37478">
    <property type="match status" value="1"/>
</dbReference>
<protein>
    <recommendedName>
        <fullName evidence="2">UPF0251 protein SAMN02745823_03551</fullName>
    </recommendedName>
</protein>
<keyword evidence="4" id="KW-1185">Reference proteome</keyword>
<keyword evidence="3" id="KW-0238">DNA-binding</keyword>
<dbReference type="RefSeq" id="WP_073082233.1">
    <property type="nucleotide sequence ID" value="NZ_FQXV01000017.1"/>
</dbReference>
<dbReference type="HAMAP" id="MF_00674">
    <property type="entry name" value="UPF0251"/>
    <property type="match status" value="1"/>
</dbReference>
<reference evidence="3 4" key="1">
    <citation type="submission" date="2016-11" db="EMBL/GenBank/DDBJ databases">
        <authorList>
            <person name="Jaros S."/>
            <person name="Januszkiewicz K."/>
            <person name="Wedrychowicz H."/>
        </authorList>
    </citation>
    <scope>NUCLEOTIDE SEQUENCE [LARGE SCALE GENOMIC DNA]</scope>
    <source>
        <strain evidence="3 4">DSM 10068</strain>
    </source>
</reference>
<name>A0A1M5ZD19_9FIRM</name>
<dbReference type="InterPro" id="IPR013324">
    <property type="entry name" value="RNA_pol_sigma_r3/r4-like"/>
</dbReference>
<proteinExistence type="inferred from homology"/>
<dbReference type="Proteomes" id="UP000183995">
    <property type="component" value="Unassembled WGS sequence"/>
</dbReference>
<dbReference type="OrthoDB" id="280278at2"/>
<dbReference type="AlphaFoldDB" id="A0A1M5ZD19"/>
<dbReference type="Gene3D" id="1.10.10.10">
    <property type="entry name" value="Winged helix-like DNA-binding domain superfamily/Winged helix DNA-binding domain"/>
    <property type="match status" value="1"/>
</dbReference>
<dbReference type="PANTHER" id="PTHR37478:SF2">
    <property type="entry name" value="UPF0251 PROTEIN TK0562"/>
    <property type="match status" value="1"/>
</dbReference>
<evidence type="ECO:0000313" key="3">
    <source>
        <dbReference type="EMBL" id="SHI22108.1"/>
    </source>
</evidence>
<evidence type="ECO:0000256" key="1">
    <source>
        <dbReference type="ARBA" id="ARBA00009350"/>
    </source>
</evidence>
<dbReference type="STRING" id="1123282.SAMN02745823_03551"/>
<dbReference type="SUPFAM" id="SSF88659">
    <property type="entry name" value="Sigma3 and sigma4 domains of RNA polymerase sigma factors"/>
    <property type="match status" value="1"/>
</dbReference>
<comment type="similarity">
    <text evidence="1 2">Belongs to the UPF0251 family.</text>
</comment>
<sequence length="123" mass="13629">MPRGFKCRRICTEPDNTIFTPGKPCGGAVNLVLEELEAVRLCDLEGLEQDEAAERMNISRGTLQRILYDARRKIAEALCAGKTIVIGGGNYEVSGRPCGCPYHCKSCRFEDSDRHHEKGESIV</sequence>
<dbReference type="EMBL" id="FQXV01000017">
    <property type="protein sequence ID" value="SHI22108.1"/>
    <property type="molecule type" value="Genomic_DNA"/>
</dbReference>
<dbReference type="GO" id="GO:0003677">
    <property type="term" value="F:DNA binding"/>
    <property type="evidence" value="ECO:0007669"/>
    <property type="project" value="UniProtKB-KW"/>
</dbReference>